<sequence>MGKPAARAGHGLTLPLADVTERLAAVYRTSGVRVHVIEVAPTASRFEVIDGIRTCEIDLLKEGVGAPVILSTGPVLNRDDAVGLKVGGPVVQARWTGLPR</sequence>
<gene>
    <name evidence="1" type="ORF">Ahu01nite_063190</name>
</gene>
<evidence type="ECO:0000313" key="2">
    <source>
        <dbReference type="Proteomes" id="UP000603200"/>
    </source>
</evidence>
<evidence type="ECO:0000313" key="1">
    <source>
        <dbReference type="EMBL" id="GIE23217.1"/>
    </source>
</evidence>
<accession>A0ABQ3ZXH1</accession>
<name>A0ABQ3ZXH1_9ACTN</name>
<keyword evidence="2" id="KW-1185">Reference proteome</keyword>
<comment type="caution">
    <text evidence="1">The sequence shown here is derived from an EMBL/GenBank/DDBJ whole genome shotgun (WGS) entry which is preliminary data.</text>
</comment>
<reference evidence="1 2" key="1">
    <citation type="submission" date="2021-01" db="EMBL/GenBank/DDBJ databases">
        <title>Whole genome shotgun sequence of Actinoplanes humidus NBRC 14915.</title>
        <authorList>
            <person name="Komaki H."/>
            <person name="Tamura T."/>
        </authorList>
    </citation>
    <scope>NUCLEOTIDE SEQUENCE [LARGE SCALE GENOMIC DNA]</scope>
    <source>
        <strain evidence="1 2">NBRC 14915</strain>
    </source>
</reference>
<dbReference type="EMBL" id="BOMN01000088">
    <property type="protein sequence ID" value="GIE23217.1"/>
    <property type="molecule type" value="Genomic_DNA"/>
</dbReference>
<organism evidence="1 2">
    <name type="scientific">Winogradskya humida</name>
    <dbReference type="NCBI Taxonomy" id="113566"/>
    <lineage>
        <taxon>Bacteria</taxon>
        <taxon>Bacillati</taxon>
        <taxon>Actinomycetota</taxon>
        <taxon>Actinomycetes</taxon>
        <taxon>Micromonosporales</taxon>
        <taxon>Micromonosporaceae</taxon>
        <taxon>Winogradskya</taxon>
    </lineage>
</organism>
<dbReference type="Proteomes" id="UP000603200">
    <property type="component" value="Unassembled WGS sequence"/>
</dbReference>
<protein>
    <submittedName>
        <fullName evidence="1">Uncharacterized protein</fullName>
    </submittedName>
</protein>
<proteinExistence type="predicted"/>